<evidence type="ECO:0000313" key="1">
    <source>
        <dbReference type="EMBL" id="OAF71267.1"/>
    </source>
</evidence>
<sequence length="139" mass="16378">MRFSNNPLSIKSVIMIQSCYRRLKARAQRRRFEIDKTLQESCLTDTKISFDTTDVKENGYGQLMQEFIHRITNPCLTTKEKGDEIIISIDNYLQNEKIDHEDTLNNCNGQTITERFDILDKDKILSVEQIDFRDILKKK</sequence>
<organism evidence="1 2">
    <name type="scientific">Intoshia linei</name>
    <dbReference type="NCBI Taxonomy" id="1819745"/>
    <lineage>
        <taxon>Eukaryota</taxon>
        <taxon>Metazoa</taxon>
        <taxon>Spiralia</taxon>
        <taxon>Lophotrochozoa</taxon>
        <taxon>Mesozoa</taxon>
        <taxon>Orthonectida</taxon>
        <taxon>Rhopaluridae</taxon>
        <taxon>Intoshia</taxon>
    </lineage>
</organism>
<dbReference type="Proteomes" id="UP000078046">
    <property type="component" value="Unassembled WGS sequence"/>
</dbReference>
<protein>
    <submittedName>
        <fullName evidence="1">Uncharacterized protein</fullName>
    </submittedName>
</protein>
<evidence type="ECO:0000313" key="2">
    <source>
        <dbReference type="Proteomes" id="UP000078046"/>
    </source>
</evidence>
<accession>A0A177BAC9</accession>
<gene>
    <name evidence="1" type="ORF">A3Q56_00980</name>
</gene>
<name>A0A177BAC9_9BILA</name>
<keyword evidence="2" id="KW-1185">Reference proteome</keyword>
<dbReference type="AlphaFoldDB" id="A0A177BAC9"/>
<dbReference type="EMBL" id="LWCA01000066">
    <property type="protein sequence ID" value="OAF71267.1"/>
    <property type="molecule type" value="Genomic_DNA"/>
</dbReference>
<proteinExistence type="predicted"/>
<comment type="caution">
    <text evidence="1">The sequence shown here is derived from an EMBL/GenBank/DDBJ whole genome shotgun (WGS) entry which is preliminary data.</text>
</comment>
<reference evidence="1 2" key="1">
    <citation type="submission" date="2016-04" db="EMBL/GenBank/DDBJ databases">
        <title>The genome of Intoshia linei affirms orthonectids as highly simplified spiralians.</title>
        <authorList>
            <person name="Mikhailov K.V."/>
            <person name="Slusarev G.S."/>
            <person name="Nikitin M.A."/>
            <person name="Logacheva M.D."/>
            <person name="Penin A."/>
            <person name="Aleoshin V."/>
            <person name="Panchin Y.V."/>
        </authorList>
    </citation>
    <scope>NUCLEOTIDE SEQUENCE [LARGE SCALE GENOMIC DNA]</scope>
    <source>
        <strain evidence="1">Intl2013</strain>
        <tissue evidence="1">Whole animal</tissue>
    </source>
</reference>